<comment type="similarity">
    <text evidence="1">Belongs to the amidase family.</text>
</comment>
<accession>A0A2C9DCA4</accession>
<keyword evidence="3" id="KW-0378">Hydrolase</keyword>
<name>A0A2C9DCA4_9HYPH</name>
<dbReference type="Gene3D" id="3.90.1300.10">
    <property type="entry name" value="Amidase signature (AS) domain"/>
    <property type="match status" value="1"/>
</dbReference>
<dbReference type="InterPro" id="IPR023631">
    <property type="entry name" value="Amidase_dom"/>
</dbReference>
<dbReference type="PANTHER" id="PTHR11895">
    <property type="entry name" value="TRANSAMIDASE"/>
    <property type="match status" value="1"/>
</dbReference>
<organism evidence="3 4">
    <name type="scientific">Hartmannibacter diazotrophicus</name>
    <dbReference type="NCBI Taxonomy" id="1482074"/>
    <lineage>
        <taxon>Bacteria</taxon>
        <taxon>Pseudomonadati</taxon>
        <taxon>Pseudomonadota</taxon>
        <taxon>Alphaproteobacteria</taxon>
        <taxon>Hyphomicrobiales</taxon>
        <taxon>Pleomorphomonadaceae</taxon>
        <taxon>Hartmannibacter</taxon>
    </lineage>
</organism>
<gene>
    <name evidence="3" type="primary">nylA_2</name>
    <name evidence="3" type="ORF">HDIA_3694</name>
</gene>
<dbReference type="InterPro" id="IPR036928">
    <property type="entry name" value="AS_sf"/>
</dbReference>
<sequence length="490" mass="50842">MPRPTANSMSLPPDALALANAIRTGKTTALAAMEASIAAARAFEPLGAVRHVDAAMGRAAAEAFDDRLKSGDADAADAPFAGLPFLMKDLGANAKDLPKVAGNAWLRKNGLLPFRDDDLTIRMRAAGLLPFGLTTVPEFGVALSSEPEIGPIARNPHDESLTPGGSSGGAAAAVAAGIVAIAHATDAGGSTRVPAACCGLVGLKASRGAMPTGPEFGNHLMGIASELVVSRSVRDTAAALDALAGNNRGPLPDPALGLPVLAALDTAPELLRIGILADAPNVEVTTERREAVEETGRWLKSEGHTLVPLDAGDFRKAVDDAQAVFATIILANFARNMGPVAGALKMGDTSILCRKLIDDGLALPASALFEADLMMARLSAAMWRHFETVDVILTPMLSGPPLPIGSFPLDHMDVDLHWRRMAEFSPYAALANVAGTPAVTVPVGADANGLPLPVQIIGPIASDGLLLRLARRLETKSTWQHRFPIAGFVE</sequence>
<evidence type="ECO:0000259" key="2">
    <source>
        <dbReference type="Pfam" id="PF01425"/>
    </source>
</evidence>
<protein>
    <submittedName>
        <fullName evidence="3">6-aminohexanoate-cyclic-dimer hydrolase</fullName>
        <ecNumber evidence="3">3.5.2.12</ecNumber>
    </submittedName>
</protein>
<dbReference type="EC" id="3.5.2.12" evidence="3"/>
<reference evidence="4" key="1">
    <citation type="submission" date="2017-09" db="EMBL/GenBank/DDBJ databases">
        <title>Genome sequence of Nannocystis excedens DSM 71.</title>
        <authorList>
            <person name="Blom J."/>
        </authorList>
    </citation>
    <scope>NUCLEOTIDE SEQUENCE [LARGE SCALE GENOMIC DNA]</scope>
    <source>
        <strain evidence="4">type strain: E19</strain>
    </source>
</reference>
<dbReference type="AlphaFoldDB" id="A0A2C9DCA4"/>
<dbReference type="Proteomes" id="UP000223606">
    <property type="component" value="Chromosome 1"/>
</dbReference>
<proteinExistence type="inferred from homology"/>
<dbReference type="Pfam" id="PF01425">
    <property type="entry name" value="Amidase"/>
    <property type="match status" value="1"/>
</dbReference>
<evidence type="ECO:0000256" key="1">
    <source>
        <dbReference type="ARBA" id="ARBA00009199"/>
    </source>
</evidence>
<dbReference type="KEGG" id="hdi:HDIA_3694"/>
<feature type="domain" description="Amidase" evidence="2">
    <location>
        <begin position="34"/>
        <end position="467"/>
    </location>
</feature>
<evidence type="ECO:0000313" key="3">
    <source>
        <dbReference type="EMBL" id="SON57235.1"/>
    </source>
</evidence>
<evidence type="ECO:0000313" key="4">
    <source>
        <dbReference type="Proteomes" id="UP000223606"/>
    </source>
</evidence>
<dbReference type="SUPFAM" id="SSF75304">
    <property type="entry name" value="Amidase signature (AS) enzymes"/>
    <property type="match status" value="1"/>
</dbReference>
<dbReference type="EMBL" id="LT960614">
    <property type="protein sequence ID" value="SON57235.1"/>
    <property type="molecule type" value="Genomic_DNA"/>
</dbReference>
<dbReference type="InterPro" id="IPR000120">
    <property type="entry name" value="Amidase"/>
</dbReference>
<dbReference type="PANTHER" id="PTHR11895:SF7">
    <property type="entry name" value="GLUTAMYL-TRNA(GLN) AMIDOTRANSFERASE SUBUNIT A, MITOCHONDRIAL"/>
    <property type="match status" value="1"/>
</dbReference>
<dbReference type="GO" id="GO:0019874">
    <property type="term" value="F:6-aminohexanoate-cyclic-dimer hydrolase activity"/>
    <property type="evidence" value="ECO:0007669"/>
    <property type="project" value="UniProtKB-EC"/>
</dbReference>
<keyword evidence="4" id="KW-1185">Reference proteome</keyword>